<reference evidence="1 2" key="1">
    <citation type="submission" date="2021-06" db="EMBL/GenBank/DDBJ databases">
        <authorList>
            <person name="Palmer J.M."/>
        </authorList>
    </citation>
    <scope>NUCLEOTIDE SEQUENCE [LARGE SCALE GENOMIC DNA]</scope>
    <source>
        <strain evidence="1 2">GA_2019</strain>
        <tissue evidence="1">Muscle</tissue>
    </source>
</reference>
<keyword evidence="2" id="KW-1185">Reference proteome</keyword>
<name>A0ABV0PRZ4_9TELE</name>
<sequence>MQGCPVDTFLQDSQKPHISGSTDLERLWQQAYVFCGIVPPNPMKQLIREHWRTKVLNPSELVERVESVLQRFFLESDPDGLPLFKPTMLKVWRIQRVHILLGCLSDPEVGEGILYRHGGTIQLNHVKGEEAAVPVWFPVRGSSQQEGFHLHQAARWVTGALVSTALFQAQGMIGNAQWYL</sequence>
<gene>
    <name evidence="1" type="ORF">GOODEAATRI_026963</name>
</gene>
<proteinExistence type="predicted"/>
<accession>A0ABV0PRZ4</accession>
<protein>
    <submittedName>
        <fullName evidence="1">Uncharacterized protein</fullName>
    </submittedName>
</protein>
<evidence type="ECO:0000313" key="1">
    <source>
        <dbReference type="EMBL" id="MEQ2186275.1"/>
    </source>
</evidence>
<organism evidence="1 2">
    <name type="scientific">Goodea atripinnis</name>
    <dbReference type="NCBI Taxonomy" id="208336"/>
    <lineage>
        <taxon>Eukaryota</taxon>
        <taxon>Metazoa</taxon>
        <taxon>Chordata</taxon>
        <taxon>Craniata</taxon>
        <taxon>Vertebrata</taxon>
        <taxon>Euteleostomi</taxon>
        <taxon>Actinopterygii</taxon>
        <taxon>Neopterygii</taxon>
        <taxon>Teleostei</taxon>
        <taxon>Neoteleostei</taxon>
        <taxon>Acanthomorphata</taxon>
        <taxon>Ovalentaria</taxon>
        <taxon>Atherinomorphae</taxon>
        <taxon>Cyprinodontiformes</taxon>
        <taxon>Goodeidae</taxon>
        <taxon>Goodea</taxon>
    </lineage>
</organism>
<comment type="caution">
    <text evidence="1">The sequence shown here is derived from an EMBL/GenBank/DDBJ whole genome shotgun (WGS) entry which is preliminary data.</text>
</comment>
<dbReference type="EMBL" id="JAHRIO010083401">
    <property type="protein sequence ID" value="MEQ2186275.1"/>
    <property type="molecule type" value="Genomic_DNA"/>
</dbReference>
<evidence type="ECO:0000313" key="2">
    <source>
        <dbReference type="Proteomes" id="UP001476798"/>
    </source>
</evidence>
<dbReference type="Proteomes" id="UP001476798">
    <property type="component" value="Unassembled WGS sequence"/>
</dbReference>